<dbReference type="InterPro" id="IPR027417">
    <property type="entry name" value="P-loop_NTPase"/>
</dbReference>
<dbReference type="AlphaFoldDB" id="Q12NU7"/>
<name>Q12NU7_SHEDO</name>
<evidence type="ECO:0000313" key="2">
    <source>
        <dbReference type="Proteomes" id="UP000001982"/>
    </source>
</evidence>
<gene>
    <name evidence="1" type="ordered locus">Sden_1595</name>
</gene>
<dbReference type="Pfam" id="PF13671">
    <property type="entry name" value="AAA_33"/>
    <property type="match status" value="1"/>
</dbReference>
<dbReference type="EMBL" id="CP000302">
    <property type="protein sequence ID" value="ABE54879.1"/>
    <property type="molecule type" value="Genomic_DNA"/>
</dbReference>
<dbReference type="Proteomes" id="UP000001982">
    <property type="component" value="Chromosome"/>
</dbReference>
<dbReference type="SUPFAM" id="SSF52540">
    <property type="entry name" value="P-loop containing nucleoside triphosphate hydrolases"/>
    <property type="match status" value="1"/>
</dbReference>
<dbReference type="STRING" id="318161.Sden_1595"/>
<protein>
    <recommendedName>
        <fullName evidence="3">ATP-binding protein</fullName>
    </recommendedName>
</protein>
<reference evidence="1 2" key="1">
    <citation type="submission" date="2006-03" db="EMBL/GenBank/DDBJ databases">
        <title>Complete sequence of Shewanella denitrificans OS217.</title>
        <authorList>
            <consortium name="US DOE Joint Genome Institute"/>
            <person name="Copeland A."/>
            <person name="Lucas S."/>
            <person name="Lapidus A."/>
            <person name="Barry K."/>
            <person name="Detter J.C."/>
            <person name="Glavina del Rio T."/>
            <person name="Hammon N."/>
            <person name="Israni S."/>
            <person name="Dalin E."/>
            <person name="Tice H."/>
            <person name="Pitluck S."/>
            <person name="Brettin T."/>
            <person name="Bruce D."/>
            <person name="Han C."/>
            <person name="Tapia R."/>
            <person name="Gilna P."/>
            <person name="Kiss H."/>
            <person name="Schmutz J."/>
            <person name="Larimer F."/>
            <person name="Land M."/>
            <person name="Hauser L."/>
            <person name="Kyrpides N."/>
            <person name="Lykidis A."/>
            <person name="Richardson P."/>
        </authorList>
    </citation>
    <scope>NUCLEOTIDE SEQUENCE [LARGE SCALE GENOMIC DNA]</scope>
    <source>
        <strain evidence="2">OS217 / ATCC BAA-1090 / DSM 15013</strain>
    </source>
</reference>
<dbReference type="eggNOG" id="COG4088">
    <property type="taxonomic scope" value="Bacteria"/>
</dbReference>
<dbReference type="Gene3D" id="3.40.50.300">
    <property type="entry name" value="P-loop containing nucleotide triphosphate hydrolases"/>
    <property type="match status" value="1"/>
</dbReference>
<keyword evidence="2" id="KW-1185">Reference proteome</keyword>
<evidence type="ECO:0008006" key="3">
    <source>
        <dbReference type="Google" id="ProtNLM"/>
    </source>
</evidence>
<dbReference type="KEGG" id="sdn:Sden_1595"/>
<dbReference type="HOGENOM" id="CLU_083043_2_0_6"/>
<sequence length="164" mass="18576">MSESRLNSKDNNSPDTNQKRAIILRGLPGSGKSHWVDTYLKSQGLEIATRVKQYGYFSTDSLFMVNGQYQFDVSKLSQYHQHNLCGFIQALGTREPLVICDNTNVCHWEYAAYQMAAKALGYQVKIVVIGDPKNSQHQSLCAERNRHGVPLGHIRKMAQLFELD</sequence>
<proteinExistence type="predicted"/>
<organism evidence="1 2">
    <name type="scientific">Shewanella denitrificans (strain OS217 / ATCC BAA-1090 / DSM 15013)</name>
    <dbReference type="NCBI Taxonomy" id="318161"/>
    <lineage>
        <taxon>Bacteria</taxon>
        <taxon>Pseudomonadati</taxon>
        <taxon>Pseudomonadota</taxon>
        <taxon>Gammaproteobacteria</taxon>
        <taxon>Alteromonadales</taxon>
        <taxon>Shewanellaceae</taxon>
        <taxon>Shewanella</taxon>
    </lineage>
</organism>
<dbReference type="InterPro" id="IPR026302">
    <property type="entry name" value="NEDD4-bd_p2"/>
</dbReference>
<dbReference type="PANTHER" id="PTHR13308">
    <property type="entry name" value="NEDD4-BINDING PROTEIN 2-LIKE 1"/>
    <property type="match status" value="1"/>
</dbReference>
<evidence type="ECO:0000313" key="1">
    <source>
        <dbReference type="EMBL" id="ABE54879.1"/>
    </source>
</evidence>
<dbReference type="OrthoDB" id="6182772at2"/>
<dbReference type="RefSeq" id="WP_011496037.1">
    <property type="nucleotide sequence ID" value="NC_007954.1"/>
</dbReference>
<dbReference type="PANTHER" id="PTHR13308:SF40">
    <property type="entry name" value="NEDD4-BINDING PROTEIN 2-LIKE 1"/>
    <property type="match status" value="1"/>
</dbReference>
<accession>Q12NU7</accession>